<proteinExistence type="predicted"/>
<accession>A0A1R4LDI1</accession>
<feature type="domain" description="Transglutaminase-like" evidence="1">
    <location>
        <begin position="91"/>
        <end position="156"/>
    </location>
</feature>
<dbReference type="AlphaFoldDB" id="A0A1R4LDI1"/>
<evidence type="ECO:0000313" key="2">
    <source>
        <dbReference type="EMBL" id="SJN54626.1"/>
    </source>
</evidence>
<gene>
    <name evidence="2" type="ORF">VR7878_00854</name>
</gene>
<reference evidence="3" key="1">
    <citation type="submission" date="2017-02" db="EMBL/GenBank/DDBJ databases">
        <authorList>
            <person name="Rodrigo-Torres L."/>
            <person name="Arahal R.D."/>
            <person name="Lucena T."/>
        </authorList>
    </citation>
    <scope>NUCLEOTIDE SEQUENCE [LARGE SCALE GENOMIC DNA]</scope>
    <source>
        <strain evidence="3">CECT 7878</strain>
    </source>
</reference>
<organism evidence="2 3">
    <name type="scientific">Vibrio ruber (strain DSM 16370 / JCM 11486 / BCRC 17186 / CECT 7878 / LMG 23124 / VR1)</name>
    <dbReference type="NCBI Taxonomy" id="1123498"/>
    <lineage>
        <taxon>Bacteria</taxon>
        <taxon>Pseudomonadati</taxon>
        <taxon>Pseudomonadota</taxon>
        <taxon>Gammaproteobacteria</taxon>
        <taxon>Vibrionales</taxon>
        <taxon>Vibrionaceae</taxon>
        <taxon>Vibrio</taxon>
    </lineage>
</organism>
<keyword evidence="3" id="KW-1185">Reference proteome</keyword>
<sequence>MFDLIEHYRRQTHVTNPEPYTILFDQLPNDVDGLIQVVQNILIHYQTDQKKLTPNLIVERCHEIDSRWVSTMIQYAQALDGSELAQYRPPHLRVLSTCRDFAVLLCAMMRHKQIPARVRYGFAHDQYKPERPMHDHVLVEFWDYEEERWKYAESRLHVLPEPLLDVSATDIPSHFFYTGGQIWRHIRQGTMNERDFSGYRFDKDYGQWLVRNLFLLDLASLSICEPLMWDSWGVLFHSKPGARITNPEQLAFLDDLAELDVRKARECDELITKFNCSQDVNYRGTIHSFSPVSQHYHIEI</sequence>
<dbReference type="EMBL" id="FULE01000014">
    <property type="protein sequence ID" value="SJN54626.1"/>
    <property type="molecule type" value="Genomic_DNA"/>
</dbReference>
<evidence type="ECO:0000313" key="3">
    <source>
        <dbReference type="Proteomes" id="UP000188276"/>
    </source>
</evidence>
<dbReference type="STRING" id="1123498.VR7878_00854"/>
<evidence type="ECO:0000259" key="1">
    <source>
        <dbReference type="SMART" id="SM00460"/>
    </source>
</evidence>
<name>A0A1R4LDI1_VIBR1</name>
<dbReference type="InterPro" id="IPR038765">
    <property type="entry name" value="Papain-like_cys_pep_sf"/>
</dbReference>
<protein>
    <submittedName>
        <fullName evidence="2">Transglutaminase-like superfamily protein</fullName>
    </submittedName>
</protein>
<dbReference type="OrthoDB" id="148799at2"/>
<dbReference type="InterPro" id="IPR002931">
    <property type="entry name" value="Transglutaminase-like"/>
</dbReference>
<dbReference type="Pfam" id="PF01841">
    <property type="entry name" value="Transglut_core"/>
    <property type="match status" value="1"/>
</dbReference>
<dbReference type="Gene3D" id="3.10.620.30">
    <property type="match status" value="1"/>
</dbReference>
<dbReference type="RefSeq" id="WP_077333718.1">
    <property type="nucleotide sequence ID" value="NZ_FULE01000014.1"/>
</dbReference>
<dbReference type="SMART" id="SM00460">
    <property type="entry name" value="TGc"/>
    <property type="match status" value="1"/>
</dbReference>
<dbReference type="Proteomes" id="UP000188276">
    <property type="component" value="Unassembled WGS sequence"/>
</dbReference>
<dbReference type="SUPFAM" id="SSF54001">
    <property type="entry name" value="Cysteine proteinases"/>
    <property type="match status" value="1"/>
</dbReference>